<dbReference type="EMBL" id="LT828648">
    <property type="protein sequence ID" value="SLM46797.1"/>
    <property type="molecule type" value="Genomic_DNA"/>
</dbReference>
<keyword evidence="2" id="KW-1185">Reference proteome</keyword>
<dbReference type="KEGG" id="nja:NSJP_0625"/>
<dbReference type="AlphaFoldDB" id="A0A1W1I1D1"/>
<name>A0A1W1I1D1_9BACT</name>
<proteinExistence type="predicted"/>
<protein>
    <submittedName>
        <fullName evidence="1">Uncharacterized protein</fullName>
    </submittedName>
</protein>
<sequence>MKRLASEIYDAVKLGKLLEPFTAQDVKKACPGWAVATYGTFLPKHRVGNPGGNTALFRQVGSALYECL</sequence>
<dbReference type="Proteomes" id="UP000192042">
    <property type="component" value="Chromosome I"/>
</dbReference>
<gene>
    <name evidence="1" type="ORF">NSJP_0625</name>
</gene>
<evidence type="ECO:0000313" key="1">
    <source>
        <dbReference type="EMBL" id="SLM46797.1"/>
    </source>
</evidence>
<reference evidence="1 2" key="1">
    <citation type="submission" date="2017-03" db="EMBL/GenBank/DDBJ databases">
        <authorList>
            <person name="Afonso C.L."/>
            <person name="Miller P.J."/>
            <person name="Scott M.A."/>
            <person name="Spackman E."/>
            <person name="Goraichik I."/>
            <person name="Dimitrov K.M."/>
            <person name="Suarez D.L."/>
            <person name="Swayne D.E."/>
        </authorList>
    </citation>
    <scope>NUCLEOTIDE SEQUENCE [LARGE SCALE GENOMIC DNA]</scope>
    <source>
        <strain evidence="1">Genome sequencing of Nitrospira japonica strain NJ11</strain>
    </source>
</reference>
<evidence type="ECO:0000313" key="2">
    <source>
        <dbReference type="Proteomes" id="UP000192042"/>
    </source>
</evidence>
<accession>A0A1W1I1D1</accession>
<organism evidence="1 2">
    <name type="scientific">Nitrospira japonica</name>
    <dbReference type="NCBI Taxonomy" id="1325564"/>
    <lineage>
        <taxon>Bacteria</taxon>
        <taxon>Pseudomonadati</taxon>
        <taxon>Nitrospirota</taxon>
        <taxon>Nitrospiria</taxon>
        <taxon>Nitrospirales</taxon>
        <taxon>Nitrospiraceae</taxon>
        <taxon>Nitrospira</taxon>
    </lineage>
</organism>